<keyword evidence="5 6" id="KW-0472">Membrane</keyword>
<evidence type="ECO:0000256" key="4">
    <source>
        <dbReference type="ARBA" id="ARBA00022989"/>
    </source>
</evidence>
<sequence>MASADVLIAFFVTTAIFAYIPGPAMLYAAAQTVARGRRSGFSAVLGIHLGCYVHVLAAAAGLSLIFHAVPFLYTAVKLGGAAYLIWLGIALFRSRDGDGPSGSAIQPKSARRAFSESVMVEVLNPKTALFFLAFLPQFVEAGAGLPIWLQFAILGTVVNLLFSSADIVCVVFAGALTNRLRASQRAQRLLQRAGGAVLVGLGAHLALQKS</sequence>
<reference evidence="7 8" key="1">
    <citation type="submission" date="2014-06" db="EMBL/GenBank/DDBJ databases">
        <title>Rhizobium pelagicum/R2-400B4.</title>
        <authorList>
            <person name="Kimes N.E."/>
            <person name="Lopez-Perez M."/>
        </authorList>
    </citation>
    <scope>NUCLEOTIDE SEQUENCE [LARGE SCALE GENOMIC DNA]</scope>
    <source>
        <strain evidence="7 8">R2-400B4</strain>
    </source>
</reference>
<keyword evidence="8" id="KW-1185">Reference proteome</keyword>
<comment type="subcellular location">
    <subcellularLocation>
        <location evidence="1">Cell membrane</location>
        <topology evidence="1">Multi-pass membrane protein</topology>
    </subcellularLocation>
</comment>
<keyword evidence="3 6" id="KW-0812">Transmembrane</keyword>
<evidence type="ECO:0000256" key="3">
    <source>
        <dbReference type="ARBA" id="ARBA00022692"/>
    </source>
</evidence>
<organism evidence="7 8">
    <name type="scientific">Pseudorhizobium pelagicum</name>
    <dbReference type="NCBI Taxonomy" id="1509405"/>
    <lineage>
        <taxon>Bacteria</taxon>
        <taxon>Pseudomonadati</taxon>
        <taxon>Pseudomonadota</taxon>
        <taxon>Alphaproteobacteria</taxon>
        <taxon>Hyphomicrobiales</taxon>
        <taxon>Rhizobiaceae</taxon>
        <taxon>Rhizobium/Agrobacterium group</taxon>
        <taxon>Pseudorhizobium</taxon>
    </lineage>
</organism>
<evidence type="ECO:0000256" key="6">
    <source>
        <dbReference type="SAM" id="Phobius"/>
    </source>
</evidence>
<dbReference type="GO" id="GO:0015171">
    <property type="term" value="F:amino acid transmembrane transporter activity"/>
    <property type="evidence" value="ECO:0007669"/>
    <property type="project" value="TreeGrafter"/>
</dbReference>
<feature type="transmembrane region" description="Helical" evidence="6">
    <location>
        <begin position="41"/>
        <end position="65"/>
    </location>
</feature>
<protein>
    <submittedName>
        <fullName evidence="7">Amino acid transporter</fullName>
    </submittedName>
</protein>
<evidence type="ECO:0000313" key="8">
    <source>
        <dbReference type="Proteomes" id="UP000052167"/>
    </source>
</evidence>
<dbReference type="AlphaFoldDB" id="A0A922NZW6"/>
<evidence type="ECO:0000313" key="7">
    <source>
        <dbReference type="EMBL" id="KEQ09787.1"/>
    </source>
</evidence>
<feature type="transmembrane region" description="Helical" evidence="6">
    <location>
        <begin position="6"/>
        <end position="29"/>
    </location>
</feature>
<dbReference type="OrthoDB" id="9807053at2"/>
<gene>
    <name evidence="7" type="ORF">GV68_20750</name>
</gene>
<proteinExistence type="predicted"/>
<dbReference type="EMBL" id="JOKJ01000005">
    <property type="protein sequence ID" value="KEQ09787.1"/>
    <property type="molecule type" value="Genomic_DNA"/>
</dbReference>
<dbReference type="RefSeq" id="WP_037161892.1">
    <property type="nucleotide sequence ID" value="NZ_CAJXID010000023.1"/>
</dbReference>
<evidence type="ECO:0000256" key="5">
    <source>
        <dbReference type="ARBA" id="ARBA00023136"/>
    </source>
</evidence>
<evidence type="ECO:0000256" key="2">
    <source>
        <dbReference type="ARBA" id="ARBA00022475"/>
    </source>
</evidence>
<comment type="caution">
    <text evidence="7">The sequence shown here is derived from an EMBL/GenBank/DDBJ whole genome shotgun (WGS) entry which is preliminary data.</text>
</comment>
<feature type="transmembrane region" description="Helical" evidence="6">
    <location>
        <begin position="147"/>
        <end position="177"/>
    </location>
</feature>
<dbReference type="Proteomes" id="UP000052167">
    <property type="component" value="Unassembled WGS sequence"/>
</dbReference>
<dbReference type="PANTHER" id="PTHR30086:SF20">
    <property type="entry name" value="ARGININE EXPORTER PROTEIN ARGO-RELATED"/>
    <property type="match status" value="1"/>
</dbReference>
<dbReference type="InterPro" id="IPR001123">
    <property type="entry name" value="LeuE-type"/>
</dbReference>
<evidence type="ECO:0000256" key="1">
    <source>
        <dbReference type="ARBA" id="ARBA00004651"/>
    </source>
</evidence>
<dbReference type="GO" id="GO:0005886">
    <property type="term" value="C:plasma membrane"/>
    <property type="evidence" value="ECO:0007669"/>
    <property type="project" value="UniProtKB-SubCell"/>
</dbReference>
<dbReference type="PANTHER" id="PTHR30086">
    <property type="entry name" value="ARGININE EXPORTER PROTEIN ARGO"/>
    <property type="match status" value="1"/>
</dbReference>
<keyword evidence="2" id="KW-1003">Cell membrane</keyword>
<dbReference type="PIRSF" id="PIRSF006324">
    <property type="entry name" value="LeuE"/>
    <property type="match status" value="1"/>
</dbReference>
<name>A0A922NZW6_9HYPH</name>
<feature type="transmembrane region" description="Helical" evidence="6">
    <location>
        <begin position="71"/>
        <end position="92"/>
    </location>
</feature>
<dbReference type="Pfam" id="PF01810">
    <property type="entry name" value="LysE"/>
    <property type="match status" value="1"/>
</dbReference>
<accession>A0A922NZW6</accession>
<feature type="transmembrane region" description="Helical" evidence="6">
    <location>
        <begin position="189"/>
        <end position="207"/>
    </location>
</feature>
<keyword evidence="4 6" id="KW-1133">Transmembrane helix</keyword>